<dbReference type="InterPro" id="IPR014752">
    <property type="entry name" value="Arrestin-like_C"/>
</dbReference>
<evidence type="ECO:0000256" key="1">
    <source>
        <dbReference type="ARBA" id="ARBA00005298"/>
    </source>
</evidence>
<feature type="region of interest" description="Disordered" evidence="3">
    <location>
        <begin position="562"/>
        <end position="669"/>
    </location>
</feature>
<feature type="compositionally biased region" description="Polar residues" evidence="3">
    <location>
        <begin position="519"/>
        <end position="531"/>
    </location>
</feature>
<comment type="subunit">
    <text evidence="2">Interacts with hulA.</text>
</comment>
<dbReference type="Pfam" id="PF02752">
    <property type="entry name" value="Arrestin_C"/>
    <property type="match status" value="1"/>
</dbReference>
<dbReference type="InterPro" id="IPR011021">
    <property type="entry name" value="Arrestin-like_N"/>
</dbReference>
<evidence type="ECO:0000313" key="5">
    <source>
        <dbReference type="EMBL" id="SMQ50097.1"/>
    </source>
</evidence>
<proteinExistence type="inferred from homology"/>
<dbReference type="EMBL" id="LT853695">
    <property type="protein sequence ID" value="SMQ50097.1"/>
    <property type="molecule type" value="Genomic_DNA"/>
</dbReference>
<comment type="similarity">
    <text evidence="1">Belongs to the arrestin family.</text>
</comment>
<dbReference type="InterPro" id="IPR011022">
    <property type="entry name" value="Arrestin_C-like"/>
</dbReference>
<dbReference type="STRING" id="1276538.A0A1X7RT12"/>
<dbReference type="GO" id="GO:0031625">
    <property type="term" value="F:ubiquitin protein ligase binding"/>
    <property type="evidence" value="ECO:0007669"/>
    <property type="project" value="TreeGrafter"/>
</dbReference>
<feature type="domain" description="Arrestin C-terminal-like" evidence="4">
    <location>
        <begin position="179"/>
        <end position="339"/>
    </location>
</feature>
<dbReference type="GO" id="GO:0030674">
    <property type="term" value="F:protein-macromolecule adaptor activity"/>
    <property type="evidence" value="ECO:0007669"/>
    <property type="project" value="TreeGrafter"/>
</dbReference>
<evidence type="ECO:0000259" key="4">
    <source>
        <dbReference type="SMART" id="SM01017"/>
    </source>
</evidence>
<feature type="compositionally biased region" description="Low complexity" evidence="3">
    <location>
        <begin position="471"/>
        <end position="488"/>
    </location>
</feature>
<dbReference type="Gene3D" id="2.60.40.640">
    <property type="match status" value="1"/>
</dbReference>
<dbReference type="SMART" id="SM01017">
    <property type="entry name" value="Arrestin_C"/>
    <property type="match status" value="1"/>
</dbReference>
<dbReference type="PANTHER" id="PTHR11188:SF17">
    <property type="entry name" value="FI21816P1"/>
    <property type="match status" value="1"/>
</dbReference>
<reference evidence="5 6" key="1">
    <citation type="submission" date="2016-06" db="EMBL/GenBank/DDBJ databases">
        <authorList>
            <person name="Kjaerup R.B."/>
            <person name="Dalgaard T.S."/>
            <person name="Juul-Madsen H.R."/>
        </authorList>
    </citation>
    <scope>NUCLEOTIDE SEQUENCE [LARGE SCALE GENOMIC DNA]</scope>
</reference>
<organism evidence="5 6">
    <name type="scientific">Zymoseptoria tritici (strain ST99CH_3D7)</name>
    <dbReference type="NCBI Taxonomy" id="1276538"/>
    <lineage>
        <taxon>Eukaryota</taxon>
        <taxon>Fungi</taxon>
        <taxon>Dikarya</taxon>
        <taxon>Ascomycota</taxon>
        <taxon>Pezizomycotina</taxon>
        <taxon>Dothideomycetes</taxon>
        <taxon>Dothideomycetidae</taxon>
        <taxon>Mycosphaerellales</taxon>
        <taxon>Mycosphaerellaceae</taxon>
        <taxon>Zymoseptoria</taxon>
    </lineage>
</organism>
<dbReference type="InterPro" id="IPR050357">
    <property type="entry name" value="Arrestin_domain-protein"/>
</dbReference>
<dbReference type="PANTHER" id="PTHR11188">
    <property type="entry name" value="ARRESTIN DOMAIN CONTAINING PROTEIN"/>
    <property type="match status" value="1"/>
</dbReference>
<name>A0A1X7RT12_ZYMT9</name>
<feature type="region of interest" description="Disordered" evidence="3">
    <location>
        <begin position="454"/>
        <end position="541"/>
    </location>
</feature>
<dbReference type="GO" id="GO:0070086">
    <property type="term" value="P:ubiquitin-dependent endocytosis"/>
    <property type="evidence" value="ECO:0007669"/>
    <property type="project" value="TreeGrafter"/>
</dbReference>
<dbReference type="Pfam" id="PF00339">
    <property type="entry name" value="Arrestin_N"/>
    <property type="match status" value="1"/>
</dbReference>
<evidence type="ECO:0000256" key="2">
    <source>
        <dbReference type="ARBA" id="ARBA00038766"/>
    </source>
</evidence>
<dbReference type="GO" id="GO:0005829">
    <property type="term" value="C:cytosol"/>
    <property type="evidence" value="ECO:0007669"/>
    <property type="project" value="TreeGrafter"/>
</dbReference>
<protein>
    <recommendedName>
        <fullName evidence="4">Arrestin C-terminal-like domain-containing protein</fullName>
    </recommendedName>
</protein>
<evidence type="ECO:0000256" key="3">
    <source>
        <dbReference type="SAM" id="MobiDB-lite"/>
    </source>
</evidence>
<feature type="region of interest" description="Disordered" evidence="3">
    <location>
        <begin position="386"/>
        <end position="411"/>
    </location>
</feature>
<feature type="compositionally biased region" description="Low complexity" evidence="3">
    <location>
        <begin position="608"/>
        <end position="621"/>
    </location>
</feature>
<keyword evidence="6" id="KW-1185">Reference proteome</keyword>
<accession>A0A1X7RT12</accession>
<gene>
    <name evidence="5" type="ORF">ZT3D7_G5249</name>
</gene>
<dbReference type="Proteomes" id="UP000215127">
    <property type="component" value="Chromosome 4"/>
</dbReference>
<dbReference type="AlphaFoldDB" id="A0A1X7RT12"/>
<dbReference type="GO" id="GO:0005886">
    <property type="term" value="C:plasma membrane"/>
    <property type="evidence" value="ECO:0007669"/>
    <property type="project" value="TreeGrafter"/>
</dbReference>
<sequence>MVPTPRSYTSGSSRNKATLEIIPDDRFIVFNGGEHEAATFKLTGRVRLTTPEAMSIMRPKVRLEGKRKISWWYMGGISTGEVMDKRVFWNQEQRLGIESAHKIKAGTIEWPFEFDLSPTMPESVEGLRETFIAYHLHASVSRPGWNAKDITAQEHIRIVRTLGQDSMEMTRSRVNADIWANKISYSISIPTDAIVFGTSVTADVELSPIKKGITLGKVEMKLIETVVKRIQANEVPDVRGDRSKSEETEVAKAEMDFPEHSRITYDDDTTDNPTLADEMYKFQATLPLPKSLNACRQDVDSHSINITHRFKLMVNIHNPEGHVSQLVCRLPVKLFISPNLPVDESNMVCGNANGVSDAQLNLTETALVAPPEYGRHQLDQMYRDIDPSGFMSRAGSGPGTPAGLMSQSRRGSHENILSLNGLAESETLSSTNHGSAMPSLLHSRLADLQESDSVMNGRPIHGIPRAIRQHSPSGGTSPAPGSADPSSSFNDHTSPYGSYILRGTPPLRTDASYFHHSTGHSPHTSAPMSRRTSGDGLDSLHQQDYNMQDLTRVPSYGAALRTPGAVTPFTDGPPSYVEATSRPPSPPLSQSDNNSPPPARPGLAHLRSGASTPSSGASTSTLTRSMAGLTMTPASAGVGRRESATQGNGGLSSRAHDEESRLRMLRART</sequence>
<evidence type="ECO:0000313" key="6">
    <source>
        <dbReference type="Proteomes" id="UP000215127"/>
    </source>
</evidence>